<protein>
    <recommendedName>
        <fullName evidence="7">Calmodulin</fullName>
    </recommendedName>
</protein>
<keyword evidence="6" id="KW-1185">Reference proteome</keyword>
<reference evidence="5" key="2">
    <citation type="journal article" date="2023" name="Microbiol Resour">
        <title>Decontamination and Annotation of the Draft Genome Sequence of the Oomycete Lagenidium giganteum ARSEF 373.</title>
        <authorList>
            <person name="Morgan W.R."/>
            <person name="Tartar A."/>
        </authorList>
    </citation>
    <scope>NUCLEOTIDE SEQUENCE</scope>
    <source>
        <strain evidence="5">ARSEF 373</strain>
    </source>
</reference>
<accession>A0AAV2Z4Q2</accession>
<dbReference type="Proteomes" id="UP001146120">
    <property type="component" value="Unassembled WGS sequence"/>
</dbReference>
<evidence type="ECO:0000259" key="3">
    <source>
        <dbReference type="PROSITE" id="PS50020"/>
    </source>
</evidence>
<dbReference type="Pfam" id="PF00397">
    <property type="entry name" value="WW"/>
    <property type="match status" value="1"/>
</dbReference>
<feature type="coiled-coil region" evidence="2">
    <location>
        <begin position="851"/>
        <end position="878"/>
    </location>
</feature>
<feature type="coiled-coil region" evidence="2">
    <location>
        <begin position="670"/>
        <end position="707"/>
    </location>
</feature>
<feature type="domain" description="WW" evidence="3">
    <location>
        <begin position="446"/>
        <end position="479"/>
    </location>
</feature>
<dbReference type="InterPro" id="IPR036020">
    <property type="entry name" value="WW_dom_sf"/>
</dbReference>
<dbReference type="SMART" id="SM00248">
    <property type="entry name" value="ANK"/>
    <property type="match status" value="6"/>
</dbReference>
<dbReference type="CDD" id="cd00051">
    <property type="entry name" value="EFh"/>
    <property type="match status" value="2"/>
</dbReference>
<comment type="caution">
    <text evidence="5">The sequence shown here is derived from an EMBL/GenBank/DDBJ whole genome shotgun (WGS) entry which is preliminary data.</text>
</comment>
<dbReference type="Gene3D" id="2.20.70.10">
    <property type="match status" value="2"/>
</dbReference>
<feature type="domain" description="EF-hand" evidence="4">
    <location>
        <begin position="761"/>
        <end position="796"/>
    </location>
</feature>
<dbReference type="PROSITE" id="PS00018">
    <property type="entry name" value="EF_HAND_1"/>
    <property type="match status" value="4"/>
</dbReference>
<evidence type="ECO:0000313" key="5">
    <source>
        <dbReference type="EMBL" id="DBA01386.1"/>
    </source>
</evidence>
<dbReference type="Gene3D" id="1.25.40.20">
    <property type="entry name" value="Ankyrin repeat-containing domain"/>
    <property type="match status" value="2"/>
</dbReference>
<dbReference type="InterPro" id="IPR002110">
    <property type="entry name" value="Ankyrin_rpt"/>
</dbReference>
<dbReference type="EMBL" id="DAKRPA010000048">
    <property type="protein sequence ID" value="DBA01386.1"/>
    <property type="molecule type" value="Genomic_DNA"/>
</dbReference>
<feature type="domain" description="WW" evidence="3">
    <location>
        <begin position="290"/>
        <end position="326"/>
    </location>
</feature>
<dbReference type="PROSITE" id="PS50020">
    <property type="entry name" value="WW_DOMAIN_2"/>
    <property type="match status" value="3"/>
</dbReference>
<dbReference type="PROSITE" id="PS01159">
    <property type="entry name" value="WW_DOMAIN_1"/>
    <property type="match status" value="1"/>
</dbReference>
<keyword evidence="1" id="KW-0106">Calcium</keyword>
<evidence type="ECO:0000313" key="6">
    <source>
        <dbReference type="Proteomes" id="UP001146120"/>
    </source>
</evidence>
<dbReference type="GO" id="GO:0005509">
    <property type="term" value="F:calcium ion binding"/>
    <property type="evidence" value="ECO:0007669"/>
    <property type="project" value="InterPro"/>
</dbReference>
<dbReference type="PROSITE" id="PS50096">
    <property type="entry name" value="IQ"/>
    <property type="match status" value="1"/>
</dbReference>
<dbReference type="InterPro" id="IPR001202">
    <property type="entry name" value="WW_dom"/>
</dbReference>
<dbReference type="SUPFAM" id="SSF51045">
    <property type="entry name" value="WW domain"/>
    <property type="match status" value="2"/>
</dbReference>
<feature type="domain" description="EF-hand" evidence="4">
    <location>
        <begin position="536"/>
        <end position="571"/>
    </location>
</feature>
<evidence type="ECO:0000256" key="1">
    <source>
        <dbReference type="ARBA" id="ARBA00022837"/>
    </source>
</evidence>
<evidence type="ECO:0008006" key="7">
    <source>
        <dbReference type="Google" id="ProtNLM"/>
    </source>
</evidence>
<dbReference type="InterPro" id="IPR036770">
    <property type="entry name" value="Ankyrin_rpt-contain_sf"/>
</dbReference>
<feature type="domain" description="EF-hand" evidence="4">
    <location>
        <begin position="210"/>
        <end position="245"/>
    </location>
</feature>
<dbReference type="SUPFAM" id="SSF47473">
    <property type="entry name" value="EF-hand"/>
    <property type="match status" value="2"/>
</dbReference>
<gene>
    <name evidence="5" type="ORF">N0F65_007283</name>
</gene>
<dbReference type="Gene3D" id="1.10.238.10">
    <property type="entry name" value="EF-hand"/>
    <property type="match status" value="3"/>
</dbReference>
<feature type="domain" description="EF-hand" evidence="4">
    <location>
        <begin position="725"/>
        <end position="760"/>
    </location>
</feature>
<sequence>MSEGWGQQEYNYDPNASYGYYQAEDGTYVSYSAYQGYEYTSTSNATAADPAYANEYWQLDAEAQQVFYALDPTAQGESIPPGELEEACLRLRRPIQDENEKFRLMNDLDTTNQMLILRGDFVTWLLSELLRERAFELERTAVPVAQSVPIGYPTWEEVVDEGVSPPTTFYYNTITGESTWELPEFIQRTREYLVAADNKRTPDEREQFSEPVHQLRALFNKYDEDGSSTLDMGEFEDFCVAMGQSVQGPGSLAALMTAVDPFSGSSVVSWEAFLYFWVSNAPFQRRTHLAPPFNDWDQLESLTDTNDPVVYVNRTTQSTRWNHPDMEGKMKDLVAKVFPSSKYDWPKKVHMFYEVQFPKEATTNDAQSESTPPADAAQGWRAEHLKRVLLQLDHSVVRKRHLFAAYEGIVQRYNPQPKPAQGTTTLEQISLDEATVKAWFLSSITKAESKGWEELKTADGQIYYYHESSGQTQWDPPQMEAQMDEFMKKFGAGGKTNTERITKVFQHYDIDGSGQMELEEFEHFYRALFANQAVQIDDDKIRQVFALLDTSGDGSVGLDEFLLWWQTKLQMEIEDSADVKLAKRKQQQRNACRAYLEKADALIVRPSTSEEGKEQLLFESNILPRLVAILGKYPLKGLSYRLALRELVQDLDQEINLEAFLAWYDRFEIAEQEKEEIAAAKAHAEALLKAEEEDAKARARQKQLKKKQKRLLVNKTQELLDDDAAMTNKITALFKAFDGNGSGTLDAAELLQLTRVLGKEMDASQVGKMVQLMDTSGDGQVSLDEFLTFWKAYQRTYVGSGPKAVQKTSPVVNKAKKKASFMETKASLSVGFDLAKDRALKLTFADIRDAIGDWRDRRSDQEEERQKLAEAEEEKRRRYAFVPTRKRRYAHLDVTWIEPEVVECMVDMIHTVAHSIRPIRPPDAAQAIQALARGYVARILVDRMIYVRFQCHLDLKSCIFYYVDNELGKITLQRPIFRANTSPTKPFELEDCRTKAAKYAFTKRLQDVAAKKAFHEQRQFNATILPELAKRELFVPASFYLMDVVQNVKKRMLGSIWDPLRARDLVLAQLIARRYRRQMQQRSSEAAAYLPLHYVVRHTHFPFIMASTFANAYPEAIVEADAYGMLPVHLAIREKRSLVFLQLLSRQPKMNMTSKTSKHHKQRLSIWLRQDACGQTALHLAVLYAATGETLRWMLRKQLPVALDLCQLLNSHGESAFHIAIQRFDGSAHTKTVVLNFLQFWGVVQASALCTTATKNGDLPLHLALDRFDHHQQHWKEDDMTDRRHKQAFLWLIQELLLYAPATILTRKRSNDLLPIHLAIKYHVPEESTIALLNATTKALPQQASVMQATMLSVNHMTLLHYALLHRPQYVSLVLKLIGLMPSACQERCRPDQDLPLHFATKYGAPVAVIRALCEQYGAAARERNAKKELPLHRAITSTTSSYTVDTVKYLLEFSPDALTLPSERNGLKALVLAANAKEPNHETILALLDQTPVQFLEANAKQRAVTPLYAISMRKCGPELVASGVLEQFERKFESMADEDEYFLTMAKAKVRKRHHCPNPKWSFAKMLELMDQHPVDEAVIQRAMLAINQKLELTLREQQAALTATNTSNNRNNEAPTQGMDELHQVILETVTLDAELQLVRRVHQTMYEFSLNPRIQLLGQASLRKLLPTAFAKATYKAKIDPYFNL</sequence>
<dbReference type="InterPro" id="IPR018247">
    <property type="entry name" value="EF_Hand_1_Ca_BS"/>
</dbReference>
<evidence type="ECO:0000259" key="4">
    <source>
        <dbReference type="PROSITE" id="PS50222"/>
    </source>
</evidence>
<organism evidence="5 6">
    <name type="scientific">Lagenidium giganteum</name>
    <dbReference type="NCBI Taxonomy" id="4803"/>
    <lineage>
        <taxon>Eukaryota</taxon>
        <taxon>Sar</taxon>
        <taxon>Stramenopiles</taxon>
        <taxon>Oomycota</taxon>
        <taxon>Peronosporomycetes</taxon>
        <taxon>Pythiales</taxon>
        <taxon>Pythiaceae</taxon>
    </lineage>
</organism>
<dbReference type="SUPFAM" id="SSF48403">
    <property type="entry name" value="Ankyrin repeat"/>
    <property type="match status" value="2"/>
</dbReference>
<dbReference type="InterPro" id="IPR002048">
    <property type="entry name" value="EF_hand_dom"/>
</dbReference>
<proteinExistence type="predicted"/>
<dbReference type="SMART" id="SM00456">
    <property type="entry name" value="WW"/>
    <property type="match status" value="3"/>
</dbReference>
<dbReference type="SMART" id="SM00054">
    <property type="entry name" value="EFh"/>
    <property type="match status" value="5"/>
</dbReference>
<name>A0AAV2Z4Q2_9STRA</name>
<feature type="domain" description="WW" evidence="3">
    <location>
        <begin position="155"/>
        <end position="185"/>
    </location>
</feature>
<keyword evidence="2" id="KW-0175">Coiled coil</keyword>
<reference evidence="5" key="1">
    <citation type="submission" date="2022-11" db="EMBL/GenBank/DDBJ databases">
        <authorList>
            <person name="Morgan W.R."/>
            <person name="Tartar A."/>
        </authorList>
    </citation>
    <scope>NUCLEOTIDE SEQUENCE</scope>
    <source>
        <strain evidence="5">ARSEF 373</strain>
    </source>
</reference>
<dbReference type="InterPro" id="IPR052591">
    <property type="entry name" value="CML21-like"/>
</dbReference>
<dbReference type="InterPro" id="IPR011992">
    <property type="entry name" value="EF-hand-dom_pair"/>
</dbReference>
<dbReference type="PANTHER" id="PTHR23064">
    <property type="entry name" value="TROPONIN"/>
    <property type="match status" value="1"/>
</dbReference>
<dbReference type="Pfam" id="PF13499">
    <property type="entry name" value="EF-hand_7"/>
    <property type="match status" value="2"/>
</dbReference>
<feature type="domain" description="EF-hand" evidence="4">
    <location>
        <begin position="496"/>
        <end position="531"/>
    </location>
</feature>
<dbReference type="PROSITE" id="PS50222">
    <property type="entry name" value="EF_HAND_2"/>
    <property type="match status" value="5"/>
</dbReference>
<evidence type="ECO:0000256" key="2">
    <source>
        <dbReference type="SAM" id="Coils"/>
    </source>
</evidence>
<dbReference type="CDD" id="cd00201">
    <property type="entry name" value="WW"/>
    <property type="match status" value="2"/>
</dbReference>